<name>A0A9P4UI62_9PLEO</name>
<feature type="domain" description="LYR motif-containing protein Cup1-like N-terminal" evidence="2">
    <location>
        <begin position="9"/>
        <end position="118"/>
    </location>
</feature>
<evidence type="ECO:0000259" key="2">
    <source>
        <dbReference type="Pfam" id="PF20263"/>
    </source>
</evidence>
<keyword evidence="4" id="KW-1185">Reference proteome</keyword>
<organism evidence="3 4">
    <name type="scientific">Karstenula rhodostoma CBS 690.94</name>
    <dbReference type="NCBI Taxonomy" id="1392251"/>
    <lineage>
        <taxon>Eukaryota</taxon>
        <taxon>Fungi</taxon>
        <taxon>Dikarya</taxon>
        <taxon>Ascomycota</taxon>
        <taxon>Pezizomycotina</taxon>
        <taxon>Dothideomycetes</taxon>
        <taxon>Pleosporomycetidae</taxon>
        <taxon>Pleosporales</taxon>
        <taxon>Massarineae</taxon>
        <taxon>Didymosphaeriaceae</taxon>
        <taxon>Karstenula</taxon>
    </lineage>
</organism>
<accession>A0A9P4UI62</accession>
<dbReference type="EMBL" id="MU001493">
    <property type="protein sequence ID" value="KAF2450308.1"/>
    <property type="molecule type" value="Genomic_DNA"/>
</dbReference>
<evidence type="ECO:0000313" key="3">
    <source>
        <dbReference type="EMBL" id="KAF2450308.1"/>
    </source>
</evidence>
<dbReference type="Proteomes" id="UP000799764">
    <property type="component" value="Unassembled WGS sequence"/>
</dbReference>
<sequence length="443" mass="51661">MQPPPTHTLRALLRETSYLPDANARRFFRRYIVNRFRAYQPAENASPSLDAHAVEKKRHGFGKRRDVSIIEERARAVRDQGKKGLNYLRRANNGEYTCLKKILFFTYGRIGKRKYALLEHLLRPDDPTAVLEPSPLQKLYYSNDRFLSFFDAPKKASPTDYNIAISDRYRRLKTTLRAQVQNEISLGREIKRHQINTPINNVWGRPMPIKRARNIVRKWYAETMTRLLPPLPNDEFDDMQAMADGRKDISLVKRRATRIELHPAEELPPADRFAKLVQDALVLETPSKADKCIRPRQIDARLMRRMYVTVLSYCSKLEWNERYKKWESVWGRMRGMKSDFNSAAHHDHLFAGVDEKGNLPKENQSRRHQTSPDGDERDTTRERYTVVPSHANFLPPEHPVRAASKLFEKKGRVQSESEASSTPRKPALTKNRSERRARKASTF</sequence>
<feature type="region of interest" description="Disordered" evidence="1">
    <location>
        <begin position="354"/>
        <end position="443"/>
    </location>
</feature>
<reference evidence="3" key="1">
    <citation type="journal article" date="2020" name="Stud. Mycol.">
        <title>101 Dothideomycetes genomes: a test case for predicting lifestyles and emergence of pathogens.</title>
        <authorList>
            <person name="Haridas S."/>
            <person name="Albert R."/>
            <person name="Binder M."/>
            <person name="Bloem J."/>
            <person name="Labutti K."/>
            <person name="Salamov A."/>
            <person name="Andreopoulos B."/>
            <person name="Baker S."/>
            <person name="Barry K."/>
            <person name="Bills G."/>
            <person name="Bluhm B."/>
            <person name="Cannon C."/>
            <person name="Castanera R."/>
            <person name="Culley D."/>
            <person name="Daum C."/>
            <person name="Ezra D."/>
            <person name="Gonzalez J."/>
            <person name="Henrissat B."/>
            <person name="Kuo A."/>
            <person name="Liang C."/>
            <person name="Lipzen A."/>
            <person name="Lutzoni F."/>
            <person name="Magnuson J."/>
            <person name="Mondo S."/>
            <person name="Nolan M."/>
            <person name="Ohm R."/>
            <person name="Pangilinan J."/>
            <person name="Park H.-J."/>
            <person name="Ramirez L."/>
            <person name="Alfaro M."/>
            <person name="Sun H."/>
            <person name="Tritt A."/>
            <person name="Yoshinaga Y."/>
            <person name="Zwiers L.-H."/>
            <person name="Turgeon B."/>
            <person name="Goodwin S."/>
            <person name="Spatafora J."/>
            <person name="Crous P."/>
            <person name="Grigoriev I."/>
        </authorList>
    </citation>
    <scope>NUCLEOTIDE SEQUENCE</scope>
    <source>
        <strain evidence="3">CBS 690.94</strain>
    </source>
</reference>
<feature type="compositionally biased region" description="Basic and acidic residues" evidence="1">
    <location>
        <begin position="354"/>
        <end position="365"/>
    </location>
</feature>
<comment type="caution">
    <text evidence="3">The sequence shown here is derived from an EMBL/GenBank/DDBJ whole genome shotgun (WGS) entry which is preliminary data.</text>
</comment>
<proteinExistence type="predicted"/>
<dbReference type="AlphaFoldDB" id="A0A9P4UI62"/>
<dbReference type="OrthoDB" id="5521299at2759"/>
<protein>
    <recommendedName>
        <fullName evidence="2">LYR motif-containing protein Cup1-like N-terminal domain-containing protein</fullName>
    </recommendedName>
</protein>
<evidence type="ECO:0000256" key="1">
    <source>
        <dbReference type="SAM" id="MobiDB-lite"/>
    </source>
</evidence>
<evidence type="ECO:0000313" key="4">
    <source>
        <dbReference type="Proteomes" id="UP000799764"/>
    </source>
</evidence>
<feature type="compositionally biased region" description="Basic and acidic residues" evidence="1">
    <location>
        <begin position="406"/>
        <end position="415"/>
    </location>
</feature>
<dbReference type="Pfam" id="PF20263">
    <property type="entry name" value="LYRM2-like"/>
    <property type="match status" value="1"/>
</dbReference>
<dbReference type="InterPro" id="IPR046896">
    <property type="entry name" value="Cup1-like_N"/>
</dbReference>
<feature type="compositionally biased region" description="Basic residues" evidence="1">
    <location>
        <begin position="433"/>
        <end position="443"/>
    </location>
</feature>
<gene>
    <name evidence="3" type="ORF">P171DRAFT_348559</name>
</gene>
<dbReference type="CDD" id="cd20273">
    <property type="entry name" value="Complex1_LYR_unchar"/>
    <property type="match status" value="1"/>
</dbReference>